<keyword evidence="2" id="KW-1185">Reference proteome</keyword>
<reference evidence="1" key="1">
    <citation type="submission" date="2022-07" db="EMBL/GenBank/DDBJ databases">
        <title>Phylogenomic reconstructions and comparative analyses of Kickxellomycotina fungi.</title>
        <authorList>
            <person name="Reynolds N.K."/>
            <person name="Stajich J.E."/>
            <person name="Barry K."/>
            <person name="Grigoriev I.V."/>
            <person name="Crous P."/>
            <person name="Smith M.E."/>
        </authorList>
    </citation>
    <scope>NUCLEOTIDE SEQUENCE</scope>
    <source>
        <strain evidence="1">Benny 63K</strain>
    </source>
</reference>
<proteinExistence type="predicted"/>
<comment type="caution">
    <text evidence="1">The sequence shown here is derived from an EMBL/GenBank/DDBJ whole genome shotgun (WGS) entry which is preliminary data.</text>
</comment>
<name>A0ACC1IS83_9FUNG</name>
<accession>A0ACC1IS83</accession>
<evidence type="ECO:0000313" key="1">
    <source>
        <dbReference type="EMBL" id="KAJ1899970.1"/>
    </source>
</evidence>
<evidence type="ECO:0000313" key="2">
    <source>
        <dbReference type="Proteomes" id="UP001150581"/>
    </source>
</evidence>
<sequence length="359" mass="40386">MQSEQSIWDLKQTIEREHPAEPRARDMRIVWRGRVLNDKDLVRCLCKEESDAMLTLPIPPSDVVQAVVHFVLSTPMPSLPPQKVSNAHSSRGKSKADGNAAPVAANVADSSSNLAIPTFQHSPSVIPLGNAFQYVLVDGTPYLVELKQQQQQNASQPIGGSIGMPALQSNERQGDLMQQLEAMREQLRNIAHTNDVPNNRAHNQNQQQQWQQDQQPRQQPQQQQQPLAQVLGNLDFHAIWNAAWILLRMLLFVAVMAHDASMGRMLLLLVIVAGFVVLRSNWAQQQLMRLRQYNRHIDGRRQNVDEGGNGGAQSGQQQQQQHQHRQREFSALEKAKALVIALFTSLIPSEPFYVPAMEE</sequence>
<gene>
    <name evidence="1" type="ORF">LPJ66_001767</name>
</gene>
<dbReference type="Proteomes" id="UP001150581">
    <property type="component" value="Unassembled WGS sequence"/>
</dbReference>
<organism evidence="1 2">
    <name type="scientific">Kickxella alabastrina</name>
    <dbReference type="NCBI Taxonomy" id="61397"/>
    <lineage>
        <taxon>Eukaryota</taxon>
        <taxon>Fungi</taxon>
        <taxon>Fungi incertae sedis</taxon>
        <taxon>Zoopagomycota</taxon>
        <taxon>Kickxellomycotina</taxon>
        <taxon>Kickxellomycetes</taxon>
        <taxon>Kickxellales</taxon>
        <taxon>Kickxellaceae</taxon>
        <taxon>Kickxella</taxon>
    </lineage>
</organism>
<dbReference type="EMBL" id="JANBPG010000112">
    <property type="protein sequence ID" value="KAJ1899970.1"/>
    <property type="molecule type" value="Genomic_DNA"/>
</dbReference>
<protein>
    <submittedName>
        <fullName evidence="1">Uncharacterized protein</fullName>
    </submittedName>
</protein>